<dbReference type="AlphaFoldDB" id="A0A8B5ZP27"/>
<proteinExistence type="predicted"/>
<sequence>MFHFNNGKNSKSVSYLNRRVHDDALYPLVYINKNLFNNIIIFDPEVLRKKSSRETLPQMIGRVCVVSKSERMEFNSDRTNFVENSLTRDLLRDLESLNKLIQTEGADLKNGLKKSKNVPTGKAFPTEKEKDLKNGIASIFIDRKRNTTFYIPSEQIDLEEYIFQVKNSKGENVKKSDVTIMVNGKDSVKRVLNSVEEPCELIINFKYNDEITGVVISEILLSFEKKVSNISGRVQEKSLFTIQSGSGYKVSIETVSDIIHAIDKIYSTRNKDEYLPLIACSIRSVFEISSDKLLKTHKQLFTKFNVQEFNSRTRTEVKDTLLKNVLHIICLVNKNAKLRTKLSDVIDISFSTFTNLLNSSDFKAAIKNSHVGAHQSTRFLSKPKVEVSADVCGIFVVICDVMINMEKNDLVELDIVKVTESDIDQMFVI</sequence>
<dbReference type="EMBL" id="VSGZ01000028">
    <property type="protein sequence ID" value="TXY93342.1"/>
    <property type="molecule type" value="Genomic_DNA"/>
</dbReference>
<organism evidence="1 2">
    <name type="scientific">Vibrio cholerae</name>
    <dbReference type="NCBI Taxonomy" id="666"/>
    <lineage>
        <taxon>Bacteria</taxon>
        <taxon>Pseudomonadati</taxon>
        <taxon>Pseudomonadota</taxon>
        <taxon>Gammaproteobacteria</taxon>
        <taxon>Vibrionales</taxon>
        <taxon>Vibrionaceae</taxon>
        <taxon>Vibrio</taxon>
    </lineage>
</organism>
<accession>A0A8B5ZP27</accession>
<comment type="caution">
    <text evidence="1">The sequence shown here is derived from an EMBL/GenBank/DDBJ whole genome shotgun (WGS) entry which is preliminary data.</text>
</comment>
<reference evidence="1 2" key="1">
    <citation type="submission" date="2019-06" db="EMBL/GenBank/DDBJ databases">
        <title>Vibrio cholerae phylogeny based on whole-genome sequencing reveals genetic diversity and population strucutre.</title>
        <authorList>
            <person name="Zhiqiu Y."/>
            <person name="Bin L."/>
            <person name="Lingyan J."/>
        </authorList>
    </citation>
    <scope>NUCLEOTIDE SEQUENCE [LARGE SCALE GENOMIC DNA]</scope>
    <source>
        <strain evidence="1 2">N2768</strain>
    </source>
</reference>
<gene>
    <name evidence="1" type="ORF">FXE67_05375</name>
</gene>
<name>A0A8B5ZP27_VIBCL</name>
<evidence type="ECO:0000313" key="1">
    <source>
        <dbReference type="EMBL" id="TXY93342.1"/>
    </source>
</evidence>
<protein>
    <submittedName>
        <fullName evidence="1">Uncharacterized protein</fullName>
    </submittedName>
</protein>
<evidence type="ECO:0000313" key="2">
    <source>
        <dbReference type="Proteomes" id="UP000323583"/>
    </source>
</evidence>
<dbReference type="Proteomes" id="UP000323583">
    <property type="component" value="Unassembled WGS sequence"/>
</dbReference>